<feature type="domain" description="Spore germination GerAC-like C-terminal" evidence="8">
    <location>
        <begin position="209"/>
        <end position="373"/>
    </location>
</feature>
<evidence type="ECO:0000256" key="7">
    <source>
        <dbReference type="ARBA" id="ARBA00023288"/>
    </source>
</evidence>
<comment type="subcellular location">
    <subcellularLocation>
        <location evidence="1">Membrane</location>
        <topology evidence="1">Lipid-anchor</topology>
    </subcellularLocation>
</comment>
<keyword evidence="3" id="KW-0309">Germination</keyword>
<keyword evidence="6" id="KW-0564">Palmitate</keyword>
<dbReference type="RefSeq" id="WP_165913678.1">
    <property type="nucleotide sequence ID" value="NZ_CP058648.1"/>
</dbReference>
<dbReference type="EMBL" id="SLYC01000016">
    <property type="protein sequence ID" value="TCQ02377.1"/>
    <property type="molecule type" value="Genomic_DNA"/>
</dbReference>
<dbReference type="PANTHER" id="PTHR35789">
    <property type="entry name" value="SPORE GERMINATION PROTEIN B3"/>
    <property type="match status" value="1"/>
</dbReference>
<dbReference type="Gene3D" id="3.30.300.210">
    <property type="entry name" value="Nutrient germinant receptor protein C, domain 3"/>
    <property type="match status" value="1"/>
</dbReference>
<evidence type="ECO:0000259" key="9">
    <source>
        <dbReference type="Pfam" id="PF25198"/>
    </source>
</evidence>
<evidence type="ECO:0000256" key="3">
    <source>
        <dbReference type="ARBA" id="ARBA00022544"/>
    </source>
</evidence>
<accession>A0A4R2TJ30</accession>
<dbReference type="InterPro" id="IPR008844">
    <property type="entry name" value="Spore_GerAC-like"/>
</dbReference>
<reference evidence="10 11" key="1">
    <citation type="submission" date="2019-03" db="EMBL/GenBank/DDBJ databases">
        <title>Genomic Encyclopedia of Type Strains, Phase IV (KMG-IV): sequencing the most valuable type-strain genomes for metagenomic binning, comparative biology and taxonomic classification.</title>
        <authorList>
            <person name="Goeker M."/>
        </authorList>
    </citation>
    <scope>NUCLEOTIDE SEQUENCE [LARGE SCALE GENOMIC DNA]</scope>
    <source>
        <strain evidence="10 11">DSM 100013</strain>
    </source>
</reference>
<sequence>MLKRKALILIVITSLLLSVALTGCWDKIEIDERANVLTLGIDINDLNSEDPILVTFVMPNPAAIRGESDEGTLTISSPGMSVNTVMMRLGLRTSKSLYLGHLRGVLISEEVAKQPIILREIFDFLEKDPHISRKTRIAIIEGSAKDALGISPNVEPDITKYIKQVFDRAPETNRAPLPDLNKIFYDFHKNASGIITRFIPGETDIKAAGAAIFKDYEFLGFIGEEVNRGLMFLKDEANISVYSVEHKGHAIGFEVTDTKTRYSLVRDGNEFKIIVDVTLEGDIRQHLFNPETDVLDTELIEELQDLFAAEVKGNMEHTLNVIQNEYGVDVIGFDDYLYKFHTSFWNEIRDEYENIFPQMEVLINVDASIRRVGLSK</sequence>
<dbReference type="Pfam" id="PF25198">
    <property type="entry name" value="Spore_GerAC_N"/>
    <property type="match status" value="1"/>
</dbReference>
<evidence type="ECO:0000313" key="10">
    <source>
        <dbReference type="EMBL" id="TCQ02377.1"/>
    </source>
</evidence>
<keyword evidence="5" id="KW-0472">Membrane</keyword>
<dbReference type="InterPro" id="IPR057336">
    <property type="entry name" value="GerAC_N"/>
</dbReference>
<evidence type="ECO:0000256" key="2">
    <source>
        <dbReference type="ARBA" id="ARBA00007886"/>
    </source>
</evidence>
<name>A0A4R2TJ30_9FIRM</name>
<dbReference type="GO" id="GO:0016020">
    <property type="term" value="C:membrane"/>
    <property type="evidence" value="ECO:0007669"/>
    <property type="project" value="UniProtKB-SubCell"/>
</dbReference>
<dbReference type="PROSITE" id="PS51257">
    <property type="entry name" value="PROKAR_LIPOPROTEIN"/>
    <property type="match status" value="1"/>
</dbReference>
<evidence type="ECO:0000256" key="1">
    <source>
        <dbReference type="ARBA" id="ARBA00004635"/>
    </source>
</evidence>
<evidence type="ECO:0000256" key="4">
    <source>
        <dbReference type="ARBA" id="ARBA00022729"/>
    </source>
</evidence>
<gene>
    <name evidence="10" type="ORF">EDD79_101623</name>
</gene>
<dbReference type="InterPro" id="IPR046953">
    <property type="entry name" value="Spore_GerAC-like_C"/>
</dbReference>
<keyword evidence="11" id="KW-1185">Reference proteome</keyword>
<dbReference type="Pfam" id="PF05504">
    <property type="entry name" value="Spore_GerAC"/>
    <property type="match status" value="1"/>
</dbReference>
<dbReference type="AlphaFoldDB" id="A0A4R2TJ30"/>
<comment type="caution">
    <text evidence="10">The sequence shown here is derived from an EMBL/GenBank/DDBJ whole genome shotgun (WGS) entry which is preliminary data.</text>
</comment>
<evidence type="ECO:0000313" key="11">
    <source>
        <dbReference type="Proteomes" id="UP000295504"/>
    </source>
</evidence>
<dbReference type="NCBIfam" id="TIGR02887">
    <property type="entry name" value="spore_ger_x_C"/>
    <property type="match status" value="1"/>
</dbReference>
<comment type="similarity">
    <text evidence="2">Belongs to the GerABKC lipoprotein family.</text>
</comment>
<dbReference type="Proteomes" id="UP000295504">
    <property type="component" value="Unassembled WGS sequence"/>
</dbReference>
<dbReference type="PANTHER" id="PTHR35789:SF1">
    <property type="entry name" value="SPORE GERMINATION PROTEIN B3"/>
    <property type="match status" value="1"/>
</dbReference>
<evidence type="ECO:0000259" key="8">
    <source>
        <dbReference type="Pfam" id="PF05504"/>
    </source>
</evidence>
<organism evidence="10 11">
    <name type="scientific">Serpentinicella alkaliphila</name>
    <dbReference type="NCBI Taxonomy" id="1734049"/>
    <lineage>
        <taxon>Bacteria</taxon>
        <taxon>Bacillati</taxon>
        <taxon>Bacillota</taxon>
        <taxon>Clostridia</taxon>
        <taxon>Peptostreptococcales</taxon>
        <taxon>Natronincolaceae</taxon>
        <taxon>Serpentinicella</taxon>
    </lineage>
</organism>
<proteinExistence type="inferred from homology"/>
<dbReference type="GO" id="GO:0009847">
    <property type="term" value="P:spore germination"/>
    <property type="evidence" value="ECO:0007669"/>
    <property type="project" value="InterPro"/>
</dbReference>
<keyword evidence="4" id="KW-0732">Signal</keyword>
<protein>
    <submittedName>
        <fullName evidence="10">Ger(X)C family germination protein</fullName>
    </submittedName>
</protein>
<evidence type="ECO:0000256" key="6">
    <source>
        <dbReference type="ARBA" id="ARBA00023139"/>
    </source>
</evidence>
<keyword evidence="7" id="KW-0449">Lipoprotein</keyword>
<dbReference type="InterPro" id="IPR038501">
    <property type="entry name" value="Spore_GerAC_C_sf"/>
</dbReference>
<feature type="domain" description="Spore germination protein N-terminal" evidence="9">
    <location>
        <begin position="26"/>
        <end position="195"/>
    </location>
</feature>
<evidence type="ECO:0000256" key="5">
    <source>
        <dbReference type="ARBA" id="ARBA00023136"/>
    </source>
</evidence>